<dbReference type="HOGENOM" id="CLU_001645_9_13_1"/>
<dbReference type="STRING" id="747525.W4KN27"/>
<dbReference type="Proteomes" id="UP000030671">
    <property type="component" value="Unassembled WGS sequence"/>
</dbReference>
<dbReference type="SMART" id="SM00194">
    <property type="entry name" value="PTPc"/>
    <property type="match status" value="1"/>
</dbReference>
<dbReference type="EMBL" id="KI925454">
    <property type="protein sequence ID" value="ETW86770.1"/>
    <property type="molecule type" value="Genomic_DNA"/>
</dbReference>
<evidence type="ECO:0000256" key="1">
    <source>
        <dbReference type="ARBA" id="ARBA00009649"/>
    </source>
</evidence>
<dbReference type="PANTHER" id="PTHR19134:SF449">
    <property type="entry name" value="TYROSINE-PROTEIN PHOSPHATASE 1"/>
    <property type="match status" value="1"/>
</dbReference>
<dbReference type="AlphaFoldDB" id="W4KN27"/>
<protein>
    <submittedName>
        <fullName evidence="4">Uncharacterized protein</fullName>
    </submittedName>
</protein>
<dbReference type="CDD" id="cd00047">
    <property type="entry name" value="PTPc"/>
    <property type="match status" value="1"/>
</dbReference>
<evidence type="ECO:0000259" key="2">
    <source>
        <dbReference type="PROSITE" id="PS50055"/>
    </source>
</evidence>
<name>W4KN27_HETIT</name>
<dbReference type="PRINTS" id="PR00700">
    <property type="entry name" value="PRTYPHPHTASE"/>
</dbReference>
<dbReference type="RefSeq" id="XP_009540758.1">
    <property type="nucleotide sequence ID" value="XM_009542463.1"/>
</dbReference>
<dbReference type="PROSITE" id="PS50055">
    <property type="entry name" value="TYR_PHOSPHATASE_PTP"/>
    <property type="match status" value="1"/>
</dbReference>
<dbReference type="KEGG" id="hir:HETIRDRAFT_468419"/>
<dbReference type="InterPro" id="IPR029021">
    <property type="entry name" value="Prot-tyrosine_phosphatase-like"/>
</dbReference>
<dbReference type="SMART" id="SM00404">
    <property type="entry name" value="PTPc_motif"/>
    <property type="match status" value="1"/>
</dbReference>
<evidence type="ECO:0000259" key="3">
    <source>
        <dbReference type="PROSITE" id="PS50056"/>
    </source>
</evidence>
<dbReference type="InterPro" id="IPR050348">
    <property type="entry name" value="Protein-Tyr_Phosphatase"/>
</dbReference>
<dbReference type="eggNOG" id="KOG0789">
    <property type="taxonomic scope" value="Eukaryota"/>
</dbReference>
<dbReference type="PROSITE" id="PS00383">
    <property type="entry name" value="TYR_PHOSPHATASE_1"/>
    <property type="match status" value="1"/>
</dbReference>
<dbReference type="InterPro" id="IPR016130">
    <property type="entry name" value="Tyr_Pase_AS"/>
</dbReference>
<dbReference type="FunCoup" id="W4KN27">
    <property type="interactions" value="513"/>
</dbReference>
<keyword evidence="5" id="KW-1185">Reference proteome</keyword>
<accession>W4KN27</accession>
<dbReference type="Pfam" id="PF00102">
    <property type="entry name" value="Y_phosphatase"/>
    <property type="match status" value="1"/>
</dbReference>
<dbReference type="InParanoid" id="W4KN27"/>
<dbReference type="InterPro" id="IPR000387">
    <property type="entry name" value="Tyr_Pase_dom"/>
</dbReference>
<proteinExistence type="inferred from homology"/>
<dbReference type="SUPFAM" id="SSF52799">
    <property type="entry name" value="(Phosphotyrosine protein) phosphatases II"/>
    <property type="match status" value="1"/>
</dbReference>
<dbReference type="PROSITE" id="PS50056">
    <property type="entry name" value="TYR_PHOSPHATASE_2"/>
    <property type="match status" value="1"/>
</dbReference>
<dbReference type="GO" id="GO:0004725">
    <property type="term" value="F:protein tyrosine phosphatase activity"/>
    <property type="evidence" value="ECO:0007669"/>
    <property type="project" value="InterPro"/>
</dbReference>
<dbReference type="InterPro" id="IPR000242">
    <property type="entry name" value="PTP_cat"/>
</dbReference>
<dbReference type="OrthoDB" id="10253954at2759"/>
<evidence type="ECO:0000313" key="5">
    <source>
        <dbReference type="Proteomes" id="UP000030671"/>
    </source>
</evidence>
<evidence type="ECO:0000313" key="4">
    <source>
        <dbReference type="EMBL" id="ETW86770.1"/>
    </source>
</evidence>
<comment type="similarity">
    <text evidence="1">Belongs to the protein-tyrosine phosphatase family. Non-receptor class subfamily.</text>
</comment>
<feature type="domain" description="Tyrosine specific protein phosphatases" evidence="3">
    <location>
        <begin position="257"/>
        <end position="368"/>
    </location>
</feature>
<dbReference type="InterPro" id="IPR003595">
    <property type="entry name" value="Tyr_Pase_cat"/>
</dbReference>
<dbReference type="Gene3D" id="3.90.190.10">
    <property type="entry name" value="Protein tyrosine phosphatase superfamily"/>
    <property type="match status" value="1"/>
</dbReference>
<reference evidence="4 5" key="1">
    <citation type="journal article" date="2012" name="New Phytol.">
        <title>Insight into trade-off between wood decay and parasitism from the genome of a fungal forest pathogen.</title>
        <authorList>
            <person name="Olson A."/>
            <person name="Aerts A."/>
            <person name="Asiegbu F."/>
            <person name="Belbahri L."/>
            <person name="Bouzid O."/>
            <person name="Broberg A."/>
            <person name="Canback B."/>
            <person name="Coutinho P.M."/>
            <person name="Cullen D."/>
            <person name="Dalman K."/>
            <person name="Deflorio G."/>
            <person name="van Diepen L.T."/>
            <person name="Dunand C."/>
            <person name="Duplessis S."/>
            <person name="Durling M."/>
            <person name="Gonthier P."/>
            <person name="Grimwood J."/>
            <person name="Fossdal C.G."/>
            <person name="Hansson D."/>
            <person name="Henrissat B."/>
            <person name="Hietala A."/>
            <person name="Himmelstrand K."/>
            <person name="Hoffmeister D."/>
            <person name="Hogberg N."/>
            <person name="James T.Y."/>
            <person name="Karlsson M."/>
            <person name="Kohler A."/>
            <person name="Kues U."/>
            <person name="Lee Y.H."/>
            <person name="Lin Y.C."/>
            <person name="Lind M."/>
            <person name="Lindquist E."/>
            <person name="Lombard V."/>
            <person name="Lucas S."/>
            <person name="Lunden K."/>
            <person name="Morin E."/>
            <person name="Murat C."/>
            <person name="Park J."/>
            <person name="Raffaello T."/>
            <person name="Rouze P."/>
            <person name="Salamov A."/>
            <person name="Schmutz J."/>
            <person name="Solheim H."/>
            <person name="Stahlberg J."/>
            <person name="Velez H."/>
            <person name="de Vries R.P."/>
            <person name="Wiebenga A."/>
            <person name="Woodward S."/>
            <person name="Yakovlev I."/>
            <person name="Garbelotto M."/>
            <person name="Martin F."/>
            <person name="Grigoriev I.V."/>
            <person name="Stenlid J."/>
        </authorList>
    </citation>
    <scope>NUCLEOTIDE SEQUENCE [LARGE SCALE GENOMIC DNA]</scope>
    <source>
        <strain evidence="4 5">TC 32-1</strain>
    </source>
</reference>
<dbReference type="GeneID" id="20677232"/>
<sequence>MTTLPSYIPSWLRNSHNDEHINRVLHILAERESIRVRARADSERRSNASLAHRIARLPSILSPKVQLADHYSVAVAAQSENVPYNRYRDIKPYDRTRVIVGDRYFNGSWVRETAGGSWFIATQAPLPSTTHDFLSILAKPTVKPPDGRYPLPTRVRTVVQLTPNIESGIQKAHVYFPSHPGQSWVALPNSLHDDLPSIKVTLVNSITDDHAQCIVSTVSVMFIDRGVMQPPATFKHLMYTSWPDHGVPEPRDRAKLLNFIKLAHQVNMDTTSYPGETDFIADSPIVVHCSAGVGRTGAFIALTSLLHAHDLLPAQPAGLAGHRAPPPPLPIPLFGPLPESVAWDLVAQEVDQLREQRPGMVQRHEQALLIYDVLILAFVTRGRV</sequence>
<dbReference type="PANTHER" id="PTHR19134">
    <property type="entry name" value="RECEPTOR-TYPE TYROSINE-PROTEIN PHOSPHATASE"/>
    <property type="match status" value="1"/>
</dbReference>
<organism evidence="4 5">
    <name type="scientific">Heterobasidion irregulare (strain TC 32-1)</name>
    <dbReference type="NCBI Taxonomy" id="747525"/>
    <lineage>
        <taxon>Eukaryota</taxon>
        <taxon>Fungi</taxon>
        <taxon>Dikarya</taxon>
        <taxon>Basidiomycota</taxon>
        <taxon>Agaricomycotina</taxon>
        <taxon>Agaricomycetes</taxon>
        <taxon>Russulales</taxon>
        <taxon>Bondarzewiaceae</taxon>
        <taxon>Heterobasidion</taxon>
        <taxon>Heterobasidion annosum species complex</taxon>
    </lineage>
</organism>
<gene>
    <name evidence="4" type="ORF">HETIRDRAFT_468419</name>
</gene>
<feature type="domain" description="Tyrosine-protein phosphatase" evidence="2">
    <location>
        <begin position="50"/>
        <end position="377"/>
    </location>
</feature>